<organism evidence="2 3">
    <name type="scientific">Parelaphostrongylus tenuis</name>
    <name type="common">Meningeal worm</name>
    <dbReference type="NCBI Taxonomy" id="148309"/>
    <lineage>
        <taxon>Eukaryota</taxon>
        <taxon>Metazoa</taxon>
        <taxon>Ecdysozoa</taxon>
        <taxon>Nematoda</taxon>
        <taxon>Chromadorea</taxon>
        <taxon>Rhabditida</taxon>
        <taxon>Rhabditina</taxon>
        <taxon>Rhabditomorpha</taxon>
        <taxon>Strongyloidea</taxon>
        <taxon>Metastrongylidae</taxon>
        <taxon>Parelaphostrongylus</taxon>
    </lineage>
</organism>
<dbReference type="AlphaFoldDB" id="A0AAD5RDE7"/>
<dbReference type="EMBL" id="JAHQIW010007456">
    <property type="protein sequence ID" value="KAJ1374383.1"/>
    <property type="molecule type" value="Genomic_DNA"/>
</dbReference>
<gene>
    <name evidence="2" type="ORF">KIN20_037066</name>
</gene>
<reference evidence="2" key="1">
    <citation type="submission" date="2021-06" db="EMBL/GenBank/DDBJ databases">
        <title>Parelaphostrongylus tenuis whole genome reference sequence.</title>
        <authorList>
            <person name="Garwood T.J."/>
            <person name="Larsen P.A."/>
            <person name="Fountain-Jones N.M."/>
            <person name="Garbe J.R."/>
            <person name="Macchietto M.G."/>
            <person name="Kania S.A."/>
            <person name="Gerhold R.W."/>
            <person name="Richards J.E."/>
            <person name="Wolf T.M."/>
        </authorList>
    </citation>
    <scope>NUCLEOTIDE SEQUENCE</scope>
    <source>
        <strain evidence="2">MNPRO001-30</strain>
        <tissue evidence="2">Meninges</tissue>
    </source>
</reference>
<evidence type="ECO:0000256" key="1">
    <source>
        <dbReference type="SAM" id="MobiDB-lite"/>
    </source>
</evidence>
<feature type="region of interest" description="Disordered" evidence="1">
    <location>
        <begin position="1"/>
        <end position="37"/>
    </location>
</feature>
<dbReference type="Proteomes" id="UP001196413">
    <property type="component" value="Unassembled WGS sequence"/>
</dbReference>
<evidence type="ECO:0000313" key="3">
    <source>
        <dbReference type="Proteomes" id="UP001196413"/>
    </source>
</evidence>
<sequence length="71" mass="7835">MAISNGCERTTSDYRSEGRAGAYDESNGMPNTNREHPLKLLTGQTKTMLLLRETMETALVGAIILAVSYRE</sequence>
<name>A0AAD5RDE7_PARTN</name>
<keyword evidence="3" id="KW-1185">Reference proteome</keyword>
<accession>A0AAD5RDE7</accession>
<evidence type="ECO:0000313" key="2">
    <source>
        <dbReference type="EMBL" id="KAJ1374383.1"/>
    </source>
</evidence>
<proteinExistence type="predicted"/>
<comment type="caution">
    <text evidence="2">The sequence shown here is derived from an EMBL/GenBank/DDBJ whole genome shotgun (WGS) entry which is preliminary data.</text>
</comment>
<protein>
    <submittedName>
        <fullName evidence="2">Uncharacterized protein</fullName>
    </submittedName>
</protein>